<keyword evidence="6" id="KW-1278">Translocase</keyword>
<feature type="domain" description="ABC transporter" evidence="9">
    <location>
        <begin position="15"/>
        <end position="245"/>
    </location>
</feature>
<evidence type="ECO:0000256" key="5">
    <source>
        <dbReference type="ARBA" id="ARBA00022840"/>
    </source>
</evidence>
<dbReference type="GO" id="GO:0016887">
    <property type="term" value="F:ATP hydrolysis activity"/>
    <property type="evidence" value="ECO:0007669"/>
    <property type="project" value="InterPro"/>
</dbReference>
<keyword evidence="2" id="KW-0813">Transport</keyword>
<dbReference type="InterPro" id="IPR003439">
    <property type="entry name" value="ABC_transporter-like_ATP-bd"/>
</dbReference>
<evidence type="ECO:0000256" key="4">
    <source>
        <dbReference type="ARBA" id="ARBA00022741"/>
    </source>
</evidence>
<evidence type="ECO:0000256" key="3">
    <source>
        <dbReference type="ARBA" id="ARBA00022475"/>
    </source>
</evidence>
<evidence type="ECO:0000256" key="6">
    <source>
        <dbReference type="ARBA" id="ARBA00022967"/>
    </source>
</evidence>
<comment type="similarity">
    <text evidence="8">Belongs to the ABC transporter superfamily. Drug exporter-1 (DrugE1) (TC 3.A.1.105) family.</text>
</comment>
<dbReference type="SMART" id="SM00382">
    <property type="entry name" value="AAA"/>
    <property type="match status" value="1"/>
</dbReference>
<sequence length="333" mass="35725">MNKINNIQNQSELAIEASGLVKVFGENRAVDGVDLKVRKGTVYGVLGPNGAGKTTTLRMLTTLLQPDGGTARILGHDLVQEADAVRSRVSLTGQFASVDDDLTGIENLILIARLMGYSRKQAKARADELLHAFGLEEASKRQVKKYSGGMRRRIDIAASIVISPDLLFLDEPTTGLDPRSRNQVWDTVRALVNNGTTVLLTTQYLDEADQLADRIAVIDHGKIIAEGTSGELKASVGSGALHVRLLDPHTRPLAKQLLEDKLGTSIQLPSDPAVLSARVSDAERASYSLGELARAGIIVTDFSLGQPSLDEVFLTLTGRPADHETTKTGEGGQ</sequence>
<dbReference type="NCBIfam" id="TIGR01188">
    <property type="entry name" value="drrA"/>
    <property type="match status" value="1"/>
</dbReference>
<dbReference type="PANTHER" id="PTHR42711:SF19">
    <property type="entry name" value="DOXORUBICIN RESISTANCE ATP-BINDING PROTEIN DRRA"/>
    <property type="match status" value="1"/>
</dbReference>
<dbReference type="Pfam" id="PF00005">
    <property type="entry name" value="ABC_tran"/>
    <property type="match status" value="1"/>
</dbReference>
<name>A0A926ND93_9BACI</name>
<protein>
    <submittedName>
        <fullName evidence="10">ATP-binding cassette domain-containing protein</fullName>
    </submittedName>
</protein>
<keyword evidence="3" id="KW-1003">Cell membrane</keyword>
<dbReference type="InterPro" id="IPR017871">
    <property type="entry name" value="ABC_transporter-like_CS"/>
</dbReference>
<keyword evidence="7" id="KW-0472">Membrane</keyword>
<dbReference type="PROSITE" id="PS00211">
    <property type="entry name" value="ABC_TRANSPORTER_1"/>
    <property type="match status" value="1"/>
</dbReference>
<dbReference type="Proteomes" id="UP000626844">
    <property type="component" value="Unassembled WGS sequence"/>
</dbReference>
<dbReference type="GO" id="GO:0043215">
    <property type="term" value="P:daunorubicin transport"/>
    <property type="evidence" value="ECO:0007669"/>
    <property type="project" value="InterPro"/>
</dbReference>
<evidence type="ECO:0000256" key="1">
    <source>
        <dbReference type="ARBA" id="ARBA00004413"/>
    </source>
</evidence>
<comment type="caution">
    <text evidence="10">The sequence shown here is derived from an EMBL/GenBank/DDBJ whole genome shotgun (WGS) entry which is preliminary data.</text>
</comment>
<dbReference type="FunFam" id="3.40.50.300:FF:000589">
    <property type="entry name" value="ABC transporter, ATP-binding subunit"/>
    <property type="match status" value="1"/>
</dbReference>
<dbReference type="Gene3D" id="3.40.50.300">
    <property type="entry name" value="P-loop containing nucleotide triphosphate hydrolases"/>
    <property type="match status" value="1"/>
</dbReference>
<gene>
    <name evidence="10" type="ORF">IC621_02120</name>
</gene>
<accession>A0A926ND93</accession>
<dbReference type="GO" id="GO:0005524">
    <property type="term" value="F:ATP binding"/>
    <property type="evidence" value="ECO:0007669"/>
    <property type="project" value="UniProtKB-KW"/>
</dbReference>
<keyword evidence="4" id="KW-0547">Nucleotide-binding</keyword>
<evidence type="ECO:0000313" key="11">
    <source>
        <dbReference type="Proteomes" id="UP000626844"/>
    </source>
</evidence>
<reference evidence="10" key="1">
    <citation type="submission" date="2020-09" db="EMBL/GenBank/DDBJ databases">
        <title>A novel bacterium of genus Bacillus, isolated from South China Sea.</title>
        <authorList>
            <person name="Huang H."/>
            <person name="Mo K."/>
            <person name="Hu Y."/>
        </authorList>
    </citation>
    <scope>NUCLEOTIDE SEQUENCE</scope>
    <source>
        <strain evidence="10">IB182487</strain>
    </source>
</reference>
<dbReference type="AlphaFoldDB" id="A0A926ND93"/>
<evidence type="ECO:0000259" key="9">
    <source>
        <dbReference type="PROSITE" id="PS50893"/>
    </source>
</evidence>
<evidence type="ECO:0000256" key="8">
    <source>
        <dbReference type="ARBA" id="ARBA00049985"/>
    </source>
</evidence>
<dbReference type="PROSITE" id="PS50893">
    <property type="entry name" value="ABC_TRANSPORTER_2"/>
    <property type="match status" value="1"/>
</dbReference>
<dbReference type="InterPro" id="IPR005894">
    <property type="entry name" value="DrrA"/>
</dbReference>
<dbReference type="InterPro" id="IPR027417">
    <property type="entry name" value="P-loop_NTPase"/>
</dbReference>
<dbReference type="InterPro" id="IPR003593">
    <property type="entry name" value="AAA+_ATPase"/>
</dbReference>
<dbReference type="GO" id="GO:0005886">
    <property type="term" value="C:plasma membrane"/>
    <property type="evidence" value="ECO:0007669"/>
    <property type="project" value="UniProtKB-SubCell"/>
</dbReference>
<organism evidence="10 11">
    <name type="scientific">Metabacillus arenae</name>
    <dbReference type="NCBI Taxonomy" id="2771434"/>
    <lineage>
        <taxon>Bacteria</taxon>
        <taxon>Bacillati</taxon>
        <taxon>Bacillota</taxon>
        <taxon>Bacilli</taxon>
        <taxon>Bacillales</taxon>
        <taxon>Bacillaceae</taxon>
        <taxon>Metabacillus</taxon>
    </lineage>
</organism>
<keyword evidence="11" id="KW-1185">Reference proteome</keyword>
<dbReference type="EMBL" id="JACXAI010000002">
    <property type="protein sequence ID" value="MBD1379015.1"/>
    <property type="molecule type" value="Genomic_DNA"/>
</dbReference>
<proteinExistence type="inferred from homology"/>
<evidence type="ECO:0000256" key="7">
    <source>
        <dbReference type="ARBA" id="ARBA00023136"/>
    </source>
</evidence>
<keyword evidence="5 10" id="KW-0067">ATP-binding</keyword>
<dbReference type="SUPFAM" id="SSF52540">
    <property type="entry name" value="P-loop containing nucleoside triphosphate hydrolases"/>
    <property type="match status" value="1"/>
</dbReference>
<comment type="subcellular location">
    <subcellularLocation>
        <location evidence="1">Cell membrane</location>
        <topology evidence="1">Peripheral membrane protein</topology>
        <orientation evidence="1">Cytoplasmic side</orientation>
    </subcellularLocation>
</comment>
<dbReference type="RefSeq" id="WP_191155256.1">
    <property type="nucleotide sequence ID" value="NZ_JACXAI010000002.1"/>
</dbReference>
<dbReference type="GO" id="GO:1900753">
    <property type="term" value="P:doxorubicin transport"/>
    <property type="evidence" value="ECO:0007669"/>
    <property type="project" value="InterPro"/>
</dbReference>
<evidence type="ECO:0000313" key="10">
    <source>
        <dbReference type="EMBL" id="MBD1379015.1"/>
    </source>
</evidence>
<evidence type="ECO:0000256" key="2">
    <source>
        <dbReference type="ARBA" id="ARBA00022448"/>
    </source>
</evidence>
<dbReference type="InterPro" id="IPR050763">
    <property type="entry name" value="ABC_transporter_ATP-binding"/>
</dbReference>
<dbReference type="PANTHER" id="PTHR42711">
    <property type="entry name" value="ABC TRANSPORTER ATP-BINDING PROTEIN"/>
    <property type="match status" value="1"/>
</dbReference>